<comment type="caution">
    <text evidence="2">The sequence shown here is derived from an EMBL/GenBank/DDBJ whole genome shotgun (WGS) entry which is preliminary data.</text>
</comment>
<reference evidence="2 3" key="1">
    <citation type="journal article" date="2016" name="Nat. Commun.">
        <title>Thousands of microbial genomes shed light on interconnected biogeochemical processes in an aquifer system.</title>
        <authorList>
            <person name="Anantharaman K."/>
            <person name="Brown C.T."/>
            <person name="Hug L.A."/>
            <person name="Sharon I."/>
            <person name="Castelle C.J."/>
            <person name="Probst A.J."/>
            <person name="Thomas B.C."/>
            <person name="Singh A."/>
            <person name="Wilkins M.J."/>
            <person name="Karaoz U."/>
            <person name="Brodie E.L."/>
            <person name="Williams K.H."/>
            <person name="Hubbard S.S."/>
            <person name="Banfield J.F."/>
        </authorList>
    </citation>
    <scope>NUCLEOTIDE SEQUENCE [LARGE SCALE GENOMIC DNA]</scope>
</reference>
<dbReference type="SUPFAM" id="SSF64182">
    <property type="entry name" value="DHH phosphoesterases"/>
    <property type="match status" value="1"/>
</dbReference>
<gene>
    <name evidence="2" type="ORF">A2863_04150</name>
</gene>
<protein>
    <submittedName>
        <fullName evidence="2">Uncharacterized protein</fullName>
    </submittedName>
</protein>
<name>A0A1F7Y1P4_9BACT</name>
<sequence length="342" mass="37670">MENSFKSIIDGSKSILIMLPTKPFFDQVASGLGLYLSLRDKKDVQVYSTTPMTVEFNRLIGVNKISQELGNKNLIIRFVDYKASDIERVSYDIENGQFRLTVIPKQRINPPQKEQIELSYTGISADTVVMIGGANESHFPALATKELTSANIVHIGIRDISLASNKSYISFAKPASSVSEITASLIKESGLAMDEDVATNLLMGIEQTTNNYTDPSVNAETFMIVSELMRTGGRRVSSQVPLAPTNFPPGAIPSGFPRPFQPPTYQPQGFQARVQASSQQTTQQPVQQMAQQLTPQPAQLPPQPPSQPVANKIQDVAQEEEEEKEPPKDWLQPKIYKGTSLS</sequence>
<dbReference type="PANTHER" id="PTHR47618">
    <property type="entry name" value="BIFUNCTIONAL OLIGORIBONUCLEASE AND PAP PHOSPHATASE NRNA"/>
    <property type="match status" value="1"/>
</dbReference>
<dbReference type="Proteomes" id="UP000178750">
    <property type="component" value="Unassembled WGS sequence"/>
</dbReference>
<proteinExistence type="predicted"/>
<evidence type="ECO:0000313" key="3">
    <source>
        <dbReference type="Proteomes" id="UP000178750"/>
    </source>
</evidence>
<dbReference type="Gene3D" id="3.90.1640.10">
    <property type="entry name" value="inorganic pyrophosphatase (n-terminal core)"/>
    <property type="match status" value="2"/>
</dbReference>
<evidence type="ECO:0000256" key="1">
    <source>
        <dbReference type="SAM" id="MobiDB-lite"/>
    </source>
</evidence>
<dbReference type="EMBL" id="MGGF01000043">
    <property type="protein sequence ID" value="OGM21211.1"/>
    <property type="molecule type" value="Genomic_DNA"/>
</dbReference>
<accession>A0A1F7Y1P4</accession>
<feature type="region of interest" description="Disordered" evidence="1">
    <location>
        <begin position="236"/>
        <end position="342"/>
    </location>
</feature>
<dbReference type="InterPro" id="IPR051319">
    <property type="entry name" value="Oligoribo/pAp-PDE_c-di-AMP_PDE"/>
</dbReference>
<dbReference type="PANTHER" id="PTHR47618:SF1">
    <property type="entry name" value="BIFUNCTIONAL OLIGORIBONUCLEASE AND PAP PHOSPHATASE NRNA"/>
    <property type="match status" value="1"/>
</dbReference>
<organism evidence="2 3">
    <name type="scientific">Candidatus Woesebacteria bacterium RIFCSPHIGHO2_01_FULL_38_9b</name>
    <dbReference type="NCBI Taxonomy" id="1802493"/>
    <lineage>
        <taxon>Bacteria</taxon>
        <taxon>Candidatus Woeseibacteriota</taxon>
    </lineage>
</organism>
<dbReference type="AlphaFoldDB" id="A0A1F7Y1P4"/>
<feature type="compositionally biased region" description="Low complexity" evidence="1">
    <location>
        <begin position="274"/>
        <end position="297"/>
    </location>
</feature>
<dbReference type="InterPro" id="IPR038763">
    <property type="entry name" value="DHH_sf"/>
</dbReference>
<feature type="compositionally biased region" description="Pro residues" evidence="1">
    <location>
        <begin position="298"/>
        <end position="307"/>
    </location>
</feature>
<evidence type="ECO:0000313" key="2">
    <source>
        <dbReference type="EMBL" id="OGM21211.1"/>
    </source>
</evidence>